<dbReference type="InterPro" id="IPR052514">
    <property type="entry name" value="SAM-dependent_MTase"/>
</dbReference>
<reference evidence="2 3" key="1">
    <citation type="journal article" date="2016" name="Nat. Commun.">
        <title>Thousands of microbial genomes shed light on interconnected biogeochemical processes in an aquifer system.</title>
        <authorList>
            <person name="Anantharaman K."/>
            <person name="Brown C.T."/>
            <person name="Hug L.A."/>
            <person name="Sharon I."/>
            <person name="Castelle C.J."/>
            <person name="Probst A.J."/>
            <person name="Thomas B.C."/>
            <person name="Singh A."/>
            <person name="Wilkins M.J."/>
            <person name="Karaoz U."/>
            <person name="Brodie E.L."/>
            <person name="Williams K.H."/>
            <person name="Hubbard S.S."/>
            <person name="Banfield J.F."/>
        </authorList>
    </citation>
    <scope>NUCLEOTIDE SEQUENCE [LARGE SCALE GENOMIC DNA]</scope>
</reference>
<dbReference type="AlphaFoldDB" id="A0A1F6AP96"/>
<comment type="caution">
    <text evidence="2">The sequence shown here is derived from an EMBL/GenBank/DDBJ whole genome shotgun (WGS) entry which is preliminary data.</text>
</comment>
<dbReference type="NCBIfam" id="TIGR01444">
    <property type="entry name" value="fkbM_fam"/>
    <property type="match status" value="1"/>
</dbReference>
<dbReference type="PANTHER" id="PTHR34203:SF15">
    <property type="entry name" value="SLL1173 PROTEIN"/>
    <property type="match status" value="1"/>
</dbReference>
<accession>A0A1F6AP96</accession>
<name>A0A1F6AP96_9BACT</name>
<sequence length="201" mass="23276">MKLTFPNEMKPFVEEILQGEYNIGLNMPKPLIFDIGANVGSFALWAYHRWPGCKIYCYEPSPSMFEYLKFNLAEFKNIKLYNVAVGNPKYKKLYKGKYNPGEASFFQLGGQSEEYEIVKIISPNKLPKKCDILKIDTEGCEVEILVGLKPREYKAVLLEYHREEDRRKIDSILSDYVLVSSKAVWANRGLVKYLHKNAFRG</sequence>
<dbReference type="InterPro" id="IPR029063">
    <property type="entry name" value="SAM-dependent_MTases_sf"/>
</dbReference>
<organism evidence="2 3">
    <name type="scientific">Candidatus Gottesmanbacteria bacterium RIFCSPLOWO2_01_FULL_39_12b</name>
    <dbReference type="NCBI Taxonomy" id="1798388"/>
    <lineage>
        <taxon>Bacteria</taxon>
        <taxon>Candidatus Gottesmaniibacteriota</taxon>
    </lineage>
</organism>
<dbReference type="PANTHER" id="PTHR34203">
    <property type="entry name" value="METHYLTRANSFERASE, FKBM FAMILY PROTEIN"/>
    <property type="match status" value="1"/>
</dbReference>
<gene>
    <name evidence="2" type="ORF">A2960_03880</name>
</gene>
<evidence type="ECO:0000313" key="2">
    <source>
        <dbReference type="EMBL" id="OGG26107.1"/>
    </source>
</evidence>
<dbReference type="EMBL" id="MFJR01000013">
    <property type="protein sequence ID" value="OGG26107.1"/>
    <property type="molecule type" value="Genomic_DNA"/>
</dbReference>
<dbReference type="SUPFAM" id="SSF53335">
    <property type="entry name" value="S-adenosyl-L-methionine-dependent methyltransferases"/>
    <property type="match status" value="1"/>
</dbReference>
<evidence type="ECO:0000259" key="1">
    <source>
        <dbReference type="Pfam" id="PF05050"/>
    </source>
</evidence>
<dbReference type="InterPro" id="IPR006342">
    <property type="entry name" value="FkbM_mtfrase"/>
</dbReference>
<dbReference type="Pfam" id="PF05050">
    <property type="entry name" value="Methyltransf_21"/>
    <property type="match status" value="1"/>
</dbReference>
<proteinExistence type="predicted"/>
<dbReference type="Proteomes" id="UP000176609">
    <property type="component" value="Unassembled WGS sequence"/>
</dbReference>
<dbReference type="Gene3D" id="3.40.50.150">
    <property type="entry name" value="Vaccinia Virus protein VP39"/>
    <property type="match status" value="1"/>
</dbReference>
<protein>
    <recommendedName>
        <fullName evidence="1">Methyltransferase FkbM domain-containing protein</fullName>
    </recommendedName>
</protein>
<evidence type="ECO:0000313" key="3">
    <source>
        <dbReference type="Proteomes" id="UP000176609"/>
    </source>
</evidence>
<feature type="domain" description="Methyltransferase FkbM" evidence="1">
    <location>
        <begin position="34"/>
        <end position="166"/>
    </location>
</feature>